<organism evidence="1 2">
    <name type="scientific">Protopolystoma xenopodis</name>
    <dbReference type="NCBI Taxonomy" id="117903"/>
    <lineage>
        <taxon>Eukaryota</taxon>
        <taxon>Metazoa</taxon>
        <taxon>Spiralia</taxon>
        <taxon>Lophotrochozoa</taxon>
        <taxon>Platyhelminthes</taxon>
        <taxon>Monogenea</taxon>
        <taxon>Polyopisthocotylea</taxon>
        <taxon>Polystomatidea</taxon>
        <taxon>Polystomatidae</taxon>
        <taxon>Protopolystoma</taxon>
    </lineage>
</organism>
<comment type="caution">
    <text evidence="1">The sequence shown here is derived from an EMBL/GenBank/DDBJ whole genome shotgun (WGS) entry which is preliminary data.</text>
</comment>
<reference evidence="1" key="1">
    <citation type="submission" date="2018-11" db="EMBL/GenBank/DDBJ databases">
        <authorList>
            <consortium name="Pathogen Informatics"/>
        </authorList>
    </citation>
    <scope>NUCLEOTIDE SEQUENCE</scope>
</reference>
<name>A0A448WLX6_9PLAT</name>
<dbReference type="AlphaFoldDB" id="A0A448WLX6"/>
<evidence type="ECO:0000313" key="2">
    <source>
        <dbReference type="Proteomes" id="UP000784294"/>
    </source>
</evidence>
<keyword evidence="2" id="KW-1185">Reference proteome</keyword>
<proteinExistence type="predicted"/>
<sequence length="53" mass="5856">MQMGAKSLSAHLDFPHLTLGYARCPLEFELAPTAALSRILFCPGRHLSITRLC</sequence>
<evidence type="ECO:0000313" key="1">
    <source>
        <dbReference type="EMBL" id="VEL14843.1"/>
    </source>
</evidence>
<accession>A0A448WLX6</accession>
<dbReference type="EMBL" id="CAAALY010022534">
    <property type="protein sequence ID" value="VEL14843.1"/>
    <property type="molecule type" value="Genomic_DNA"/>
</dbReference>
<protein>
    <submittedName>
        <fullName evidence="1">Uncharacterized protein</fullName>
    </submittedName>
</protein>
<gene>
    <name evidence="1" type="ORF">PXEA_LOCUS8283</name>
</gene>
<dbReference type="Proteomes" id="UP000784294">
    <property type="component" value="Unassembled WGS sequence"/>
</dbReference>